<dbReference type="PANTHER" id="PTHR38568">
    <property type="entry name" value="DUF445 DOMAIN-CONTAINING PROTEIN-RELATED"/>
    <property type="match status" value="1"/>
</dbReference>
<protein>
    <submittedName>
        <fullName evidence="2">DUF445 domain-containing protein</fullName>
    </submittedName>
</protein>
<dbReference type="PROSITE" id="PS51257">
    <property type="entry name" value="PROKAR_LIPOPROTEIN"/>
    <property type="match status" value="1"/>
</dbReference>
<evidence type="ECO:0000256" key="1">
    <source>
        <dbReference type="SAM" id="Phobius"/>
    </source>
</evidence>
<reference evidence="2 3" key="1">
    <citation type="submission" date="2016-12" db="EMBL/GenBank/DDBJ databases">
        <title>Diversity of luminous bacteria.</title>
        <authorList>
            <person name="Yoshizawa S."/>
            <person name="Kogure K."/>
        </authorList>
    </citation>
    <scope>NUCLEOTIDE SEQUENCE [LARGE SCALE GENOMIC DNA]</scope>
    <source>
        <strain evidence="2 3">SA4-48</strain>
    </source>
</reference>
<feature type="transmembrane region" description="Helical" evidence="1">
    <location>
        <begin position="28"/>
        <end position="49"/>
    </location>
</feature>
<dbReference type="PANTHER" id="PTHR38568:SF1">
    <property type="entry name" value="DUF445 DOMAIN-CONTAINING PROTEIN"/>
    <property type="match status" value="1"/>
</dbReference>
<evidence type="ECO:0000313" key="2">
    <source>
        <dbReference type="EMBL" id="PQJ54899.1"/>
    </source>
</evidence>
<proteinExistence type="predicted"/>
<keyword evidence="1" id="KW-1133">Transmembrane helix</keyword>
<dbReference type="EMBL" id="MSCH01000003">
    <property type="protein sequence ID" value="PQJ54899.1"/>
    <property type="molecule type" value="Genomic_DNA"/>
</dbReference>
<sequence length="236" mass="26293">MFNKSFITNLIAVIACVLGWLLKVDWLLAMALFALSGALTNWIAIHMLFEKVPGLYGSGIIQIKFEQFKAGIKTLIMEQFFTVENFNKFLSEKSGQAHQFNLKPIIADTDMSPAFDSLVATIKQSSFGSMLEMFGGDAALVPLKEPFIEKLKSSVIEITESEQFAEKLKASVSSEQNITDMMNKVELLVEQRLEELTPAMVKDIIQQMIKSHLGWLVVWGGIFGGLIGLLAHVLNF</sequence>
<feature type="transmembrane region" description="Helical" evidence="1">
    <location>
        <begin position="213"/>
        <end position="234"/>
    </location>
</feature>
<organism evidence="2 3">
    <name type="scientific">Psychrosphaera saromensis</name>
    <dbReference type="NCBI Taxonomy" id="716813"/>
    <lineage>
        <taxon>Bacteria</taxon>
        <taxon>Pseudomonadati</taxon>
        <taxon>Pseudomonadota</taxon>
        <taxon>Gammaproteobacteria</taxon>
        <taxon>Alteromonadales</taxon>
        <taxon>Pseudoalteromonadaceae</taxon>
        <taxon>Psychrosphaera</taxon>
    </lineage>
</organism>
<name>A0A2S7UYP7_9GAMM</name>
<dbReference type="OrthoDB" id="5565224at2"/>
<dbReference type="AlphaFoldDB" id="A0A2S7UYP7"/>
<dbReference type="Proteomes" id="UP000239007">
    <property type="component" value="Unassembled WGS sequence"/>
</dbReference>
<dbReference type="RefSeq" id="WP_105053423.1">
    <property type="nucleotide sequence ID" value="NZ_BMYG01000001.1"/>
</dbReference>
<feature type="transmembrane region" description="Helical" evidence="1">
    <location>
        <begin position="5"/>
        <end position="22"/>
    </location>
</feature>
<keyword evidence="1" id="KW-0472">Membrane</keyword>
<gene>
    <name evidence="2" type="ORF">BTO11_15390</name>
</gene>
<keyword evidence="1" id="KW-0812">Transmembrane</keyword>
<keyword evidence="3" id="KW-1185">Reference proteome</keyword>
<accession>A0A2S7UYP7</accession>
<evidence type="ECO:0000313" key="3">
    <source>
        <dbReference type="Proteomes" id="UP000239007"/>
    </source>
</evidence>
<comment type="caution">
    <text evidence="2">The sequence shown here is derived from an EMBL/GenBank/DDBJ whole genome shotgun (WGS) entry which is preliminary data.</text>
</comment>